<protein>
    <submittedName>
        <fullName evidence="5">Polymerase III epsilon subunit protein</fullName>
    </submittedName>
</protein>
<evidence type="ECO:0000313" key="5">
    <source>
        <dbReference type="EMBL" id="KKS65540.1"/>
    </source>
</evidence>
<dbReference type="PANTHER" id="PTHR30231">
    <property type="entry name" value="DNA POLYMERASE III SUBUNIT EPSILON"/>
    <property type="match status" value="1"/>
</dbReference>
<sequence length="221" mass="25603">MKILTNQDKRIYIITCKGGQLVANISNIINMDITNTNQIDFRSRPLIFLDLETTGLRVQKHEIIEIGALKVAPKKPFKVLGELQIKVKPKNIHLAEKEALGINGYSEKEWEEAMELEDALKMLDNFGKDGVLVGFNVNFDWAFLDKAYFAYGKTDPFYYHRLDVMPMVYFKMFSDRRMKRFSLGEACRLLKIERKSAHRALDDAKVTYLVFKKMFGYTGKV</sequence>
<dbReference type="GO" id="GO:0003676">
    <property type="term" value="F:nucleic acid binding"/>
    <property type="evidence" value="ECO:0007669"/>
    <property type="project" value="InterPro"/>
</dbReference>
<keyword evidence="3" id="KW-0269">Exonuclease</keyword>
<gene>
    <name evidence="5" type="ORF">UV33_C0001G0018</name>
</gene>
<evidence type="ECO:0000256" key="1">
    <source>
        <dbReference type="ARBA" id="ARBA00022722"/>
    </source>
</evidence>
<evidence type="ECO:0000259" key="4">
    <source>
        <dbReference type="SMART" id="SM00479"/>
    </source>
</evidence>
<evidence type="ECO:0000256" key="3">
    <source>
        <dbReference type="ARBA" id="ARBA00022839"/>
    </source>
</evidence>
<keyword evidence="1" id="KW-0540">Nuclease</keyword>
<dbReference type="Pfam" id="PF00929">
    <property type="entry name" value="RNase_T"/>
    <property type="match status" value="1"/>
</dbReference>
<dbReference type="GO" id="GO:0008408">
    <property type="term" value="F:3'-5' exonuclease activity"/>
    <property type="evidence" value="ECO:0007669"/>
    <property type="project" value="TreeGrafter"/>
</dbReference>
<dbReference type="SMART" id="SM00479">
    <property type="entry name" value="EXOIII"/>
    <property type="match status" value="1"/>
</dbReference>
<keyword evidence="2" id="KW-0378">Hydrolase</keyword>
<dbReference type="InterPro" id="IPR012337">
    <property type="entry name" value="RNaseH-like_sf"/>
</dbReference>
<accession>A0A0G1AWM9</accession>
<comment type="caution">
    <text evidence="5">The sequence shown here is derived from an EMBL/GenBank/DDBJ whole genome shotgun (WGS) entry which is preliminary data.</text>
</comment>
<dbReference type="PANTHER" id="PTHR30231:SF4">
    <property type="entry name" value="PROTEIN NEN2"/>
    <property type="match status" value="1"/>
</dbReference>
<feature type="domain" description="Exonuclease" evidence="4">
    <location>
        <begin position="45"/>
        <end position="220"/>
    </location>
</feature>
<dbReference type="InterPro" id="IPR036397">
    <property type="entry name" value="RNaseH_sf"/>
</dbReference>
<dbReference type="Proteomes" id="UP000034135">
    <property type="component" value="Unassembled WGS sequence"/>
</dbReference>
<dbReference type="CDD" id="cd06127">
    <property type="entry name" value="DEDDh"/>
    <property type="match status" value="1"/>
</dbReference>
<reference evidence="5 6" key="1">
    <citation type="journal article" date="2015" name="Nature">
        <title>rRNA introns, odd ribosomes, and small enigmatic genomes across a large radiation of phyla.</title>
        <authorList>
            <person name="Brown C.T."/>
            <person name="Hug L.A."/>
            <person name="Thomas B.C."/>
            <person name="Sharon I."/>
            <person name="Castelle C.J."/>
            <person name="Singh A."/>
            <person name="Wilkins M.J."/>
            <person name="Williams K.H."/>
            <person name="Banfield J.F."/>
        </authorList>
    </citation>
    <scope>NUCLEOTIDE SEQUENCE [LARGE SCALE GENOMIC DNA]</scope>
</reference>
<name>A0A0G1AWM9_9BACT</name>
<organism evidence="5 6">
    <name type="scientific">Candidatus Daviesbacteria bacterium GW2011_GWA1_42_6</name>
    <dbReference type="NCBI Taxonomy" id="1618420"/>
    <lineage>
        <taxon>Bacteria</taxon>
        <taxon>Candidatus Daviesiibacteriota</taxon>
    </lineage>
</organism>
<evidence type="ECO:0000313" key="6">
    <source>
        <dbReference type="Proteomes" id="UP000034135"/>
    </source>
</evidence>
<dbReference type="EMBL" id="LCEB01000001">
    <property type="protein sequence ID" value="KKS65540.1"/>
    <property type="molecule type" value="Genomic_DNA"/>
</dbReference>
<dbReference type="SUPFAM" id="SSF53098">
    <property type="entry name" value="Ribonuclease H-like"/>
    <property type="match status" value="1"/>
</dbReference>
<evidence type="ECO:0000256" key="2">
    <source>
        <dbReference type="ARBA" id="ARBA00022801"/>
    </source>
</evidence>
<proteinExistence type="predicted"/>
<dbReference type="Gene3D" id="3.30.420.10">
    <property type="entry name" value="Ribonuclease H-like superfamily/Ribonuclease H"/>
    <property type="match status" value="1"/>
</dbReference>
<dbReference type="InterPro" id="IPR013520">
    <property type="entry name" value="Ribonucl_H"/>
</dbReference>
<dbReference type="AlphaFoldDB" id="A0A0G1AWM9"/>